<feature type="region of interest" description="Disordered" evidence="1">
    <location>
        <begin position="1"/>
        <end position="22"/>
    </location>
</feature>
<accession>A0A4C1TY97</accession>
<name>A0A4C1TY97_EUMVA</name>
<dbReference type="EMBL" id="BGZK01000103">
    <property type="protein sequence ID" value="GBP19032.1"/>
    <property type="molecule type" value="Genomic_DNA"/>
</dbReference>
<reference evidence="2 3" key="1">
    <citation type="journal article" date="2019" name="Commun. Biol.">
        <title>The bagworm genome reveals a unique fibroin gene that provides high tensile strength.</title>
        <authorList>
            <person name="Kono N."/>
            <person name="Nakamura H."/>
            <person name="Ohtoshi R."/>
            <person name="Tomita M."/>
            <person name="Numata K."/>
            <person name="Arakawa K."/>
        </authorList>
    </citation>
    <scope>NUCLEOTIDE SEQUENCE [LARGE SCALE GENOMIC DNA]</scope>
</reference>
<sequence>MGTSFVRSESCANAQRSRGTGTRDVTQIWYQGQCHRNGAPGACDLRAVHAKKKSIIFLIYPNLPERGCGRACAGLAGSDVIFFQRMTLEDVLRNVKIRFIRPEGKPRNVI</sequence>
<organism evidence="2 3">
    <name type="scientific">Eumeta variegata</name>
    <name type="common">Bagworm moth</name>
    <name type="synonym">Eumeta japonica</name>
    <dbReference type="NCBI Taxonomy" id="151549"/>
    <lineage>
        <taxon>Eukaryota</taxon>
        <taxon>Metazoa</taxon>
        <taxon>Ecdysozoa</taxon>
        <taxon>Arthropoda</taxon>
        <taxon>Hexapoda</taxon>
        <taxon>Insecta</taxon>
        <taxon>Pterygota</taxon>
        <taxon>Neoptera</taxon>
        <taxon>Endopterygota</taxon>
        <taxon>Lepidoptera</taxon>
        <taxon>Glossata</taxon>
        <taxon>Ditrysia</taxon>
        <taxon>Tineoidea</taxon>
        <taxon>Psychidae</taxon>
        <taxon>Oiketicinae</taxon>
        <taxon>Eumeta</taxon>
    </lineage>
</organism>
<protein>
    <submittedName>
        <fullName evidence="2">Uncharacterized protein</fullName>
    </submittedName>
</protein>
<keyword evidence="3" id="KW-1185">Reference proteome</keyword>
<evidence type="ECO:0000256" key="1">
    <source>
        <dbReference type="SAM" id="MobiDB-lite"/>
    </source>
</evidence>
<proteinExistence type="predicted"/>
<dbReference type="Proteomes" id="UP000299102">
    <property type="component" value="Unassembled WGS sequence"/>
</dbReference>
<evidence type="ECO:0000313" key="2">
    <source>
        <dbReference type="EMBL" id="GBP19032.1"/>
    </source>
</evidence>
<dbReference type="AlphaFoldDB" id="A0A4C1TY97"/>
<evidence type="ECO:0000313" key="3">
    <source>
        <dbReference type="Proteomes" id="UP000299102"/>
    </source>
</evidence>
<comment type="caution">
    <text evidence="2">The sequence shown here is derived from an EMBL/GenBank/DDBJ whole genome shotgun (WGS) entry which is preliminary data.</text>
</comment>
<gene>
    <name evidence="2" type="ORF">EVAR_78501_1</name>
</gene>